<evidence type="ECO:0000313" key="2">
    <source>
        <dbReference type="Proteomes" id="UP001633002"/>
    </source>
</evidence>
<comment type="caution">
    <text evidence="1">The sequence shown here is derived from an EMBL/GenBank/DDBJ whole genome shotgun (WGS) entry which is preliminary data.</text>
</comment>
<reference evidence="1 2" key="1">
    <citation type="submission" date="2024-09" db="EMBL/GenBank/DDBJ databases">
        <title>Chromosome-scale assembly of Riccia sorocarpa.</title>
        <authorList>
            <person name="Paukszto L."/>
        </authorList>
    </citation>
    <scope>NUCLEOTIDE SEQUENCE [LARGE SCALE GENOMIC DNA]</scope>
    <source>
        <strain evidence="1">LP-2024</strain>
        <tissue evidence="1">Aerial parts of the thallus</tissue>
    </source>
</reference>
<proteinExistence type="predicted"/>
<dbReference type="Proteomes" id="UP001633002">
    <property type="component" value="Unassembled WGS sequence"/>
</dbReference>
<keyword evidence="2" id="KW-1185">Reference proteome</keyword>
<sequence>MAPSFVGKRLPCVKLLDPDSLLEFKLPAHNYLRKAVQFVPYSFKDLATLDRLEYSALTRLNLINYVTAIQRLCVAEDVFWWALFNTEAEGERLLIRGQNGTNFVVGWHEIQVAFGANHSDKDEFRAMKIAHKRFKAMKPSDYLPETVETNSNKKLVSGQPYEEAFVEFGAWVILVFCWSRFFPVYFLRDYGRHRFTLAFGFDCFLRHHTIHLDTIWGIFLKHEPPFPPRSLGSAVYSNVLLDLSVRNSSG</sequence>
<dbReference type="AlphaFoldDB" id="A0ABD3GV45"/>
<name>A0ABD3GV45_9MARC</name>
<gene>
    <name evidence="1" type="ORF">R1sor_023975</name>
</gene>
<accession>A0ABD3GV45</accession>
<organism evidence="1 2">
    <name type="scientific">Riccia sorocarpa</name>
    <dbReference type="NCBI Taxonomy" id="122646"/>
    <lineage>
        <taxon>Eukaryota</taxon>
        <taxon>Viridiplantae</taxon>
        <taxon>Streptophyta</taxon>
        <taxon>Embryophyta</taxon>
        <taxon>Marchantiophyta</taxon>
        <taxon>Marchantiopsida</taxon>
        <taxon>Marchantiidae</taxon>
        <taxon>Marchantiales</taxon>
        <taxon>Ricciaceae</taxon>
        <taxon>Riccia</taxon>
    </lineage>
</organism>
<protein>
    <submittedName>
        <fullName evidence="1">Uncharacterized protein</fullName>
    </submittedName>
</protein>
<dbReference type="EMBL" id="JBJQOH010000007">
    <property type="protein sequence ID" value="KAL3681019.1"/>
    <property type="molecule type" value="Genomic_DNA"/>
</dbReference>
<evidence type="ECO:0000313" key="1">
    <source>
        <dbReference type="EMBL" id="KAL3681019.1"/>
    </source>
</evidence>